<protein>
    <recommendedName>
        <fullName evidence="4">Phage abortive infection protein</fullName>
    </recommendedName>
</protein>
<keyword evidence="1" id="KW-0812">Transmembrane</keyword>
<dbReference type="RefSeq" id="WP_231808877.1">
    <property type="nucleotide sequence ID" value="NZ_JAJOZG010000106.1"/>
</dbReference>
<proteinExistence type="predicted"/>
<evidence type="ECO:0008006" key="4">
    <source>
        <dbReference type="Google" id="ProtNLM"/>
    </source>
</evidence>
<evidence type="ECO:0000313" key="3">
    <source>
        <dbReference type="Proteomes" id="UP001154922"/>
    </source>
</evidence>
<evidence type="ECO:0000313" key="2">
    <source>
        <dbReference type="EMBL" id="MCD7040049.1"/>
    </source>
</evidence>
<dbReference type="EMBL" id="JAJOZI010000091">
    <property type="protein sequence ID" value="MCD7040049.1"/>
    <property type="molecule type" value="Genomic_DNA"/>
</dbReference>
<keyword evidence="3" id="KW-1185">Reference proteome</keyword>
<feature type="transmembrane region" description="Helical" evidence="1">
    <location>
        <begin position="42"/>
        <end position="62"/>
    </location>
</feature>
<reference evidence="2 3" key="1">
    <citation type="journal article" date="2022" name="Int. J. Syst. Evol. Microbiol.">
        <title>Pseudomonas petroselini sp. nov., a pathogen causing bacterial rot of parsley in Japan.</title>
        <authorList>
            <person name="Sawada H."/>
            <person name="Fujikawa T."/>
            <person name="Osada S."/>
            <person name="Satou M."/>
        </authorList>
    </citation>
    <scope>NUCLEOTIDE SEQUENCE [LARGE SCALE GENOMIC DNA]</scope>
    <source>
        <strain evidence="2 3">MAFF 311096</strain>
    </source>
</reference>
<keyword evidence="1" id="KW-1133">Transmembrane helix</keyword>
<comment type="caution">
    <text evidence="2">The sequence shown here is derived from an EMBL/GenBank/DDBJ whole genome shotgun (WGS) entry which is preliminary data.</text>
</comment>
<reference evidence="2 3" key="2">
    <citation type="journal article" date="2023" name="Plant Pathol.">
        <title>Dismantling and reorganizing Pseudomonas marginalis sensu#lato.</title>
        <authorList>
            <person name="Sawada H."/>
            <person name="Fujikawa T."/>
            <person name="Satou M."/>
        </authorList>
    </citation>
    <scope>NUCLEOTIDE SEQUENCE [LARGE SCALE GENOMIC DNA]</scope>
    <source>
        <strain evidence="2 3">MAFF 311096</strain>
    </source>
</reference>
<keyword evidence="1" id="KW-0472">Membrane</keyword>
<accession>A0ABS8QWH0</accession>
<evidence type="ECO:0000256" key="1">
    <source>
        <dbReference type="SAM" id="Phobius"/>
    </source>
</evidence>
<sequence>MKKDWSIWLWCVLLFLAGVTWGSIKLKAGFFTVDNVRDLFEIFSSMATVAAVVLAALGINAWRSQIKAESDHGLARKLAVSLINFKDAIQAAHADMQFCRNNCIVGFEGLPPHLLRSVTDTFIVRMDKAKTLRAEILALLIEARALWGDELSNSFGEVINVCDEFYGGVRLFSLIIDPECEFERRELFKTRIIEKGDEFEADGWLEGKILSRADELSKHAYDYIKSKLLR</sequence>
<gene>
    <name evidence="2" type="ORF">LRQ20_17170</name>
</gene>
<name>A0ABS8QWH0_9PSED</name>
<organism evidence="2 3">
    <name type="scientific">Pseudomonas petroselini</name>
    <dbReference type="NCBI Taxonomy" id="2899822"/>
    <lineage>
        <taxon>Bacteria</taxon>
        <taxon>Pseudomonadati</taxon>
        <taxon>Pseudomonadota</taxon>
        <taxon>Gammaproteobacteria</taxon>
        <taxon>Pseudomonadales</taxon>
        <taxon>Pseudomonadaceae</taxon>
        <taxon>Pseudomonas</taxon>
    </lineage>
</organism>
<dbReference type="Proteomes" id="UP001154922">
    <property type="component" value="Unassembled WGS sequence"/>
</dbReference>